<dbReference type="InterPro" id="IPR001623">
    <property type="entry name" value="DnaJ_domain"/>
</dbReference>
<dbReference type="InterPro" id="IPR036869">
    <property type="entry name" value="J_dom_sf"/>
</dbReference>
<proteinExistence type="predicted"/>
<feature type="compositionally biased region" description="Polar residues" evidence="1">
    <location>
        <begin position="224"/>
        <end position="236"/>
    </location>
</feature>
<name>A0A897NX08_9EURY</name>
<feature type="domain" description="J" evidence="3">
    <location>
        <begin position="10"/>
        <end position="74"/>
    </location>
</feature>
<keyword evidence="2" id="KW-0812">Transmembrane</keyword>
<dbReference type="RefSeq" id="WP_229121376.1">
    <property type="nucleotide sequence ID" value="NZ_CP064791.1"/>
</dbReference>
<keyword evidence="5" id="KW-1185">Reference proteome</keyword>
<organism evidence="4 5">
    <name type="scientific">Halapricum desulfuricans</name>
    <dbReference type="NCBI Taxonomy" id="2841257"/>
    <lineage>
        <taxon>Archaea</taxon>
        <taxon>Methanobacteriati</taxon>
        <taxon>Methanobacteriota</taxon>
        <taxon>Stenosarchaea group</taxon>
        <taxon>Halobacteria</taxon>
        <taxon>Halobacteriales</taxon>
        <taxon>Haloarculaceae</taxon>
        <taxon>Halapricum</taxon>
    </lineage>
</organism>
<feature type="region of interest" description="Disordered" evidence="1">
    <location>
        <begin position="20"/>
        <end position="50"/>
    </location>
</feature>
<feature type="transmembrane region" description="Helical" evidence="2">
    <location>
        <begin position="274"/>
        <end position="294"/>
    </location>
</feature>
<dbReference type="EMBL" id="CP064791">
    <property type="protein sequence ID" value="QSG16105.1"/>
    <property type="molecule type" value="Genomic_DNA"/>
</dbReference>
<feature type="transmembrane region" description="Helical" evidence="2">
    <location>
        <begin position="380"/>
        <end position="400"/>
    </location>
</feature>
<sequence>MPEPDPDAIDYYARIGVSPEADREAIERRRKQADRRFSPMGSSPDADEKRHMRINEASNVLEDADRRRRYDSLYESLGPINGTLAFETLSTDVIDAVRDSERLSAHLRGFIEVLGPEAGSRQFARYYDRLETPVPDAIDSTALPNGYSVADTGFGIAAWSWQQAGRPCSFSLWVTGGQQLWRTAVLEPESVDRLVGDLRASGPAAVPDPAGDASSDPSLDHSDGVSSDGTPTTQISLGHPSSAVVDRLEDDDSLPSMAETSSWVSTPVDRLRRVVSYVVATGGWAVGTAVGSIGSGVVGSLLAAVAFLPLLAVTLVVQSSLPELSITGLPLVDPASPVTSLGLFHYLVAGVAATTAAWITGRLLVRIHRHRAASLPRDAWLVFGSALLALAGALFLGIGQSELSQWPGLALTAVLAAFTFQASMDVGAPRSLARLCRTVATLSFALAGAVAALAVLALVAANVSSSAFEAVATVVVTVPVVDSTLFSPANAELVVVGFAALAIVPLALTTLYSLAYALESAALRIRSYVS</sequence>
<feature type="transmembrane region" description="Helical" evidence="2">
    <location>
        <begin position="493"/>
        <end position="518"/>
    </location>
</feature>
<keyword evidence="2" id="KW-1133">Transmembrane helix</keyword>
<gene>
    <name evidence="4" type="ORF">HSEST_2595</name>
</gene>
<feature type="transmembrane region" description="Helical" evidence="2">
    <location>
        <begin position="439"/>
        <end position="461"/>
    </location>
</feature>
<feature type="region of interest" description="Disordered" evidence="1">
    <location>
        <begin position="199"/>
        <end position="242"/>
    </location>
</feature>
<keyword evidence="2" id="KW-0472">Membrane</keyword>
<dbReference type="GeneID" id="68859226"/>
<evidence type="ECO:0000256" key="1">
    <source>
        <dbReference type="SAM" id="MobiDB-lite"/>
    </source>
</evidence>
<dbReference type="Pfam" id="PF00226">
    <property type="entry name" value="DnaJ"/>
    <property type="match status" value="1"/>
</dbReference>
<feature type="transmembrane region" description="Helical" evidence="2">
    <location>
        <begin position="341"/>
        <end position="359"/>
    </location>
</feature>
<dbReference type="Gene3D" id="1.10.287.110">
    <property type="entry name" value="DnaJ domain"/>
    <property type="match status" value="1"/>
</dbReference>
<evidence type="ECO:0000313" key="4">
    <source>
        <dbReference type="EMBL" id="QSG16105.1"/>
    </source>
</evidence>
<evidence type="ECO:0000256" key="2">
    <source>
        <dbReference type="SAM" id="Phobius"/>
    </source>
</evidence>
<evidence type="ECO:0000313" key="5">
    <source>
        <dbReference type="Proteomes" id="UP000663292"/>
    </source>
</evidence>
<dbReference type="Proteomes" id="UP000663292">
    <property type="component" value="Chromosome"/>
</dbReference>
<feature type="transmembrane region" description="Helical" evidence="2">
    <location>
        <begin position="406"/>
        <end position="427"/>
    </location>
</feature>
<evidence type="ECO:0000259" key="3">
    <source>
        <dbReference type="PROSITE" id="PS50076"/>
    </source>
</evidence>
<dbReference type="AlphaFoldDB" id="A0A897NX08"/>
<dbReference type="SUPFAM" id="SSF46565">
    <property type="entry name" value="Chaperone J-domain"/>
    <property type="match status" value="1"/>
</dbReference>
<reference evidence="4 5" key="1">
    <citation type="submission" date="2020-11" db="EMBL/GenBank/DDBJ databases">
        <title>Carbohydrate-dependent, anaerobic sulfur respiration: A novel catabolism in halophilic archaea.</title>
        <authorList>
            <person name="Sorokin D.Y."/>
            <person name="Messina E."/>
            <person name="Smedile F."/>
            <person name="La Cono V."/>
            <person name="Hallsworth J.E."/>
            <person name="Yakimov M.M."/>
        </authorList>
    </citation>
    <scope>NUCLEOTIDE SEQUENCE [LARGE SCALE GENOMIC DNA]</scope>
    <source>
        <strain evidence="4 5">HSR-Est</strain>
    </source>
</reference>
<feature type="transmembrane region" description="Helical" evidence="2">
    <location>
        <begin position="301"/>
        <end position="321"/>
    </location>
</feature>
<accession>A0A897NX08</accession>
<protein>
    <recommendedName>
        <fullName evidence="3">J domain-containing protein</fullName>
    </recommendedName>
</protein>
<dbReference type="PROSITE" id="PS50076">
    <property type="entry name" value="DNAJ_2"/>
    <property type="match status" value="1"/>
</dbReference>
<feature type="compositionally biased region" description="Low complexity" evidence="1">
    <location>
        <begin position="200"/>
        <end position="217"/>
    </location>
</feature>